<evidence type="ECO:0000313" key="2">
    <source>
        <dbReference type="Proteomes" id="UP000018144"/>
    </source>
</evidence>
<gene>
    <name evidence="1" type="ORF">PCON_11807</name>
</gene>
<evidence type="ECO:0000313" key="1">
    <source>
        <dbReference type="EMBL" id="CCX12213.1"/>
    </source>
</evidence>
<dbReference type="Proteomes" id="UP000018144">
    <property type="component" value="Unassembled WGS sequence"/>
</dbReference>
<dbReference type="EMBL" id="HF935685">
    <property type="protein sequence ID" value="CCX12213.1"/>
    <property type="molecule type" value="Genomic_DNA"/>
</dbReference>
<dbReference type="AlphaFoldDB" id="U4LCR6"/>
<accession>U4LCR6</accession>
<sequence>MLAVHVPHSSPVGKITLQKHISLGYWPIDGALSTCLPKFPRNYCRGSGCSSATCGNFR</sequence>
<protein>
    <submittedName>
        <fullName evidence="1">Uncharacterized protein</fullName>
    </submittedName>
</protein>
<proteinExistence type="predicted"/>
<name>U4LCR6_PYROM</name>
<organism evidence="1 2">
    <name type="scientific">Pyronema omphalodes (strain CBS 100304)</name>
    <name type="common">Pyronema confluens</name>
    <dbReference type="NCBI Taxonomy" id="1076935"/>
    <lineage>
        <taxon>Eukaryota</taxon>
        <taxon>Fungi</taxon>
        <taxon>Dikarya</taxon>
        <taxon>Ascomycota</taxon>
        <taxon>Pezizomycotina</taxon>
        <taxon>Pezizomycetes</taxon>
        <taxon>Pezizales</taxon>
        <taxon>Pyronemataceae</taxon>
        <taxon>Pyronema</taxon>
    </lineage>
</organism>
<keyword evidence="2" id="KW-1185">Reference proteome</keyword>
<reference evidence="1 2" key="1">
    <citation type="journal article" date="2013" name="PLoS Genet.">
        <title>The genome and development-dependent transcriptomes of Pyronema confluens: a window into fungal evolution.</title>
        <authorList>
            <person name="Traeger S."/>
            <person name="Altegoer F."/>
            <person name="Freitag M."/>
            <person name="Gabaldon T."/>
            <person name="Kempken F."/>
            <person name="Kumar A."/>
            <person name="Marcet-Houben M."/>
            <person name="Poggeler S."/>
            <person name="Stajich J.E."/>
            <person name="Nowrousian M."/>
        </authorList>
    </citation>
    <scope>NUCLEOTIDE SEQUENCE [LARGE SCALE GENOMIC DNA]</scope>
    <source>
        <strain evidence="2">CBS 100304</strain>
        <tissue evidence="1">Vegetative mycelium</tissue>
    </source>
</reference>